<keyword evidence="3" id="KW-1185">Reference proteome</keyword>
<feature type="region of interest" description="Disordered" evidence="1">
    <location>
        <begin position="608"/>
        <end position="693"/>
    </location>
</feature>
<gene>
    <name evidence="2" type="ORF">FVE85_6230</name>
</gene>
<feature type="compositionally biased region" description="Pro residues" evidence="1">
    <location>
        <begin position="144"/>
        <end position="154"/>
    </location>
</feature>
<accession>A0A5J4Z5N9</accession>
<feature type="region of interest" description="Disordered" evidence="1">
    <location>
        <begin position="195"/>
        <end position="242"/>
    </location>
</feature>
<feature type="compositionally biased region" description="Basic and acidic residues" evidence="1">
    <location>
        <begin position="635"/>
        <end position="651"/>
    </location>
</feature>
<reference evidence="3" key="1">
    <citation type="journal article" date="2019" name="Nat. Commun.">
        <title>Expansion of phycobilisome linker gene families in mesophilic red algae.</title>
        <authorList>
            <person name="Lee J."/>
            <person name="Kim D."/>
            <person name="Bhattacharya D."/>
            <person name="Yoon H.S."/>
        </authorList>
    </citation>
    <scope>NUCLEOTIDE SEQUENCE [LARGE SCALE GENOMIC DNA]</scope>
    <source>
        <strain evidence="3">CCMP 1328</strain>
    </source>
</reference>
<name>A0A5J4Z5N9_PORPP</name>
<feature type="compositionally biased region" description="Polar residues" evidence="1">
    <location>
        <begin position="82"/>
        <end position="96"/>
    </location>
</feature>
<feature type="compositionally biased region" description="Low complexity" evidence="1">
    <location>
        <begin position="225"/>
        <end position="235"/>
    </location>
</feature>
<feature type="region of interest" description="Disordered" evidence="1">
    <location>
        <begin position="144"/>
        <end position="171"/>
    </location>
</feature>
<feature type="region of interest" description="Disordered" evidence="1">
    <location>
        <begin position="515"/>
        <end position="540"/>
    </location>
</feature>
<feature type="region of interest" description="Disordered" evidence="1">
    <location>
        <begin position="67"/>
        <end position="96"/>
    </location>
</feature>
<dbReference type="EMBL" id="VRMN01000001">
    <property type="protein sequence ID" value="KAA8498645.1"/>
    <property type="molecule type" value="Genomic_DNA"/>
</dbReference>
<evidence type="ECO:0000256" key="1">
    <source>
        <dbReference type="SAM" id="MobiDB-lite"/>
    </source>
</evidence>
<sequence length="749" mass="79527">MERLPRASAGATAMDDTMVAMESRAWTPFMVTPGAGYDVLASFTQDELAVARQLSPSPLVAQQAGGGREQIGQPAPAPLARQNVSAPGTVTQHGSASTVQNMLTGSRRDVSAYAGQVLLSEQLQMRQSQEKHQQQSLLLVAAPAPAPAPAPVPPEQQQQQQQQLTRSGPFAPKPVRIALCSQLGEAADPRPLFQYQRWDPETKGRPTSRDASSPVEQAWLRSRSHSSSHNNAGIINGIGGSGTGQPESFRAWTPFLFHIDGGAGMQRTPILEEPSLSRSWTAFESAVHVPLESLGNTMGQPNSALLPRSLSPPGAVPLERINANVNAMPPSTLGSAFRDGQGTETVGAFGFAESEPFKSSSGKTIPPPAACAGVPTLATNVLPAALQACLTSQPQVSTCAGDVRADQKCGHEQEQPSKKPRLGSRVPGIAATYETSAAELQRLELASHVPAAGVVCEKDGWCLMSMYAWVKKEQDEQPKISPIISTMKPVSSLDFSSPGASSDHVRAMAIRPPSDLCKEPTTANLESATHPLPSEDRASKSSMYANAHLLSTELPDGKSVPSPSAFCHVCMRRVARVEQMICGNILTRKCRKVVCKLCFPLLGQIWPGDTPSDAQNAEPTAAGRTATASEPEGAGDTRGDSDSPAHEDEGRAPSARSGRHAQRSARPQAAPSAARALSSSEITNGAPSAPGSAQAEPLWVCCHCTSTCPERATCTQYRRGNEKLKQRRANADPQPHRLSYSPRDNARDP</sequence>
<dbReference type="AlphaFoldDB" id="A0A5J4Z5N9"/>
<dbReference type="Proteomes" id="UP000324585">
    <property type="component" value="Unassembled WGS sequence"/>
</dbReference>
<protein>
    <submittedName>
        <fullName evidence="2">Uncharacterized protein</fullName>
    </submittedName>
</protein>
<evidence type="ECO:0000313" key="2">
    <source>
        <dbReference type="EMBL" id="KAA8498645.1"/>
    </source>
</evidence>
<proteinExistence type="predicted"/>
<feature type="compositionally biased region" description="Low complexity" evidence="1">
    <location>
        <begin position="664"/>
        <end position="680"/>
    </location>
</feature>
<comment type="caution">
    <text evidence="2">The sequence shown here is derived from an EMBL/GenBank/DDBJ whole genome shotgun (WGS) entry which is preliminary data.</text>
</comment>
<evidence type="ECO:0000313" key="3">
    <source>
        <dbReference type="Proteomes" id="UP000324585"/>
    </source>
</evidence>
<feature type="compositionally biased region" description="Low complexity" evidence="1">
    <location>
        <begin position="155"/>
        <end position="164"/>
    </location>
</feature>
<feature type="compositionally biased region" description="Basic and acidic residues" evidence="1">
    <location>
        <begin position="198"/>
        <end position="208"/>
    </location>
</feature>
<organism evidence="2 3">
    <name type="scientific">Porphyridium purpureum</name>
    <name type="common">Red alga</name>
    <name type="synonym">Porphyridium cruentum</name>
    <dbReference type="NCBI Taxonomy" id="35688"/>
    <lineage>
        <taxon>Eukaryota</taxon>
        <taxon>Rhodophyta</taxon>
        <taxon>Bangiophyceae</taxon>
        <taxon>Porphyridiales</taxon>
        <taxon>Porphyridiaceae</taxon>
        <taxon>Porphyridium</taxon>
    </lineage>
</organism>
<feature type="region of interest" description="Disordered" evidence="1">
    <location>
        <begin position="721"/>
        <end position="749"/>
    </location>
</feature>